<comment type="caution">
    <text evidence="3">The sequence shown here is derived from an EMBL/GenBank/DDBJ whole genome shotgun (WGS) entry which is preliminary data.</text>
</comment>
<dbReference type="PANTHER" id="PTHR35372">
    <property type="entry name" value="ATP BINDING PROTEIN-RELATED"/>
    <property type="match status" value="1"/>
</dbReference>
<gene>
    <name evidence="3" type="ORF">L1785_14490</name>
</gene>
<dbReference type="PANTHER" id="PTHR35372:SF2">
    <property type="entry name" value="SF3 HELICASE DOMAIN-CONTAINING PROTEIN"/>
    <property type="match status" value="1"/>
</dbReference>
<accession>A0AA41QFI6</accession>
<sequence length="327" mass="34803">MTTTNRASSTPNGALLASALEYAARNWHLFPLIPGGKRPAAPRHPEHECDRRTDWWCRNGHTGWQQRATTDQGRITRAWSSRPYGIGIATGPSGLLVIDTDTPKPGARTPAEWTGRATSGEDVLSALVADHEPLPDTWTVRTPSGGIHRYYTRPDGIELGNTAGRLGWLIDTRATGGYVVAPPTRTNTGVYDVVSYAAPAPLPGWLTDLLTGPTMPDPGSRTARTVPADLDRVTGYVRAAVEGETARVREATEGTRNHSLFIAAVALGQLVGGGALTEHTATNALLDAAAGHVTARAFTDAEALATVRSGLRRGARTPRTITARRAA</sequence>
<proteinExistence type="predicted"/>
<dbReference type="SMART" id="SM00943">
    <property type="entry name" value="Prim-Pol"/>
    <property type="match status" value="1"/>
</dbReference>
<name>A0AA41QFI6_9MICO</name>
<dbReference type="InterPro" id="IPR015330">
    <property type="entry name" value="DNA_primase/pol_bifunc_N"/>
</dbReference>
<evidence type="ECO:0000313" key="3">
    <source>
        <dbReference type="EMBL" id="MCF4122186.1"/>
    </source>
</evidence>
<dbReference type="Pfam" id="PF09250">
    <property type="entry name" value="Prim-Pol"/>
    <property type="match status" value="1"/>
</dbReference>
<dbReference type="InterPro" id="IPR051620">
    <property type="entry name" value="ORF904-like_C"/>
</dbReference>
<dbReference type="EMBL" id="JAKGSG010000040">
    <property type="protein sequence ID" value="MCF4122186.1"/>
    <property type="molecule type" value="Genomic_DNA"/>
</dbReference>
<feature type="domain" description="DNA primase/polymerase bifunctional N-terminal" evidence="2">
    <location>
        <begin position="19"/>
        <end position="206"/>
    </location>
</feature>
<dbReference type="SUPFAM" id="SSF56747">
    <property type="entry name" value="Prim-pol domain"/>
    <property type="match status" value="1"/>
</dbReference>
<evidence type="ECO:0000256" key="1">
    <source>
        <dbReference type="ARBA" id="ARBA00022801"/>
    </source>
</evidence>
<keyword evidence="4" id="KW-1185">Reference proteome</keyword>
<dbReference type="RefSeq" id="WP_236089982.1">
    <property type="nucleotide sequence ID" value="NZ_JAKGSG010000040.1"/>
</dbReference>
<protein>
    <submittedName>
        <fullName evidence="3">Bifunctional DNA primase/polymerase</fullName>
    </submittedName>
</protein>
<dbReference type="CDD" id="cd04859">
    <property type="entry name" value="Prim_Pol"/>
    <property type="match status" value="1"/>
</dbReference>
<reference evidence="3" key="1">
    <citation type="submission" date="2022-01" db="EMBL/GenBank/DDBJ databases">
        <title>Antribacter sp. nov., isolated from Guizhou of China.</title>
        <authorList>
            <person name="Chengliang C."/>
            <person name="Ya Z."/>
        </authorList>
    </citation>
    <scope>NUCLEOTIDE SEQUENCE</scope>
    <source>
        <strain evidence="3">KLBMP 9083</strain>
    </source>
</reference>
<dbReference type="AlphaFoldDB" id="A0AA41QFI6"/>
<keyword evidence="1" id="KW-0378">Hydrolase</keyword>
<organism evidence="3 4">
    <name type="scientific">Antribacter soli</name>
    <dbReference type="NCBI Taxonomy" id="2910976"/>
    <lineage>
        <taxon>Bacteria</taxon>
        <taxon>Bacillati</taxon>
        <taxon>Actinomycetota</taxon>
        <taxon>Actinomycetes</taxon>
        <taxon>Micrococcales</taxon>
        <taxon>Promicromonosporaceae</taxon>
        <taxon>Antribacter</taxon>
    </lineage>
</organism>
<dbReference type="Proteomes" id="UP001165405">
    <property type="component" value="Unassembled WGS sequence"/>
</dbReference>
<dbReference type="GO" id="GO:0016787">
    <property type="term" value="F:hydrolase activity"/>
    <property type="evidence" value="ECO:0007669"/>
    <property type="project" value="UniProtKB-KW"/>
</dbReference>
<evidence type="ECO:0000259" key="2">
    <source>
        <dbReference type="SMART" id="SM00943"/>
    </source>
</evidence>
<evidence type="ECO:0000313" key="4">
    <source>
        <dbReference type="Proteomes" id="UP001165405"/>
    </source>
</evidence>